<feature type="region of interest" description="Disordered" evidence="1">
    <location>
        <begin position="439"/>
        <end position="458"/>
    </location>
</feature>
<dbReference type="PROSITE" id="PS50889">
    <property type="entry name" value="S4"/>
    <property type="match status" value="1"/>
</dbReference>
<dbReference type="InterPro" id="IPR002942">
    <property type="entry name" value="S4_RNA-bd"/>
</dbReference>
<evidence type="ECO:0000259" key="2">
    <source>
        <dbReference type="SMART" id="SM00363"/>
    </source>
</evidence>
<sequence>MGVIWLCLLFSFNSYSETKFNTQKRYLYIQEGQSIYSIVGVLYPGMRKYWVNIINQVVADNPHAFIGRNAAKIKVGERIVLPVVNFKPRRSRPVQKKAPPVIIQVVGEVVAKKGNTFALSKKEQKRTLALKSKIYVGDRIFTGVEAFIRLKMIDDAKIDLRCNSEMLIEDYQMKPGANKSVIQLVKGSVKKETGIIGQSEGDIYEMRTPVATIGVRGTEYVIRVLQQHGCDGSLDVNNKGLFVKVKRGAIDVASKVDVQAVNQGEIVHLLNDKSPMKKMATDNGIFEKPRPKPKPVEKKRNFIGSLMWLIFLLPAGCLLRKFNNVKTDIQQAEQQRLDKWLWAARFFKTRKLATDAVSGGKVHVNGARVKPSRVIKAGDNLEISSGQFEFKITIEALNKHRRPASEAKLLYSESEESVAKRQEMAQQLKILHANMPHCEKRPSKKQRRQIVRFKRVED</sequence>
<reference evidence="3" key="1">
    <citation type="submission" date="2018-06" db="EMBL/GenBank/DDBJ databases">
        <authorList>
            <person name="Zhirakovskaya E."/>
        </authorList>
    </citation>
    <scope>NUCLEOTIDE SEQUENCE</scope>
</reference>
<evidence type="ECO:0000313" key="3">
    <source>
        <dbReference type="EMBL" id="VAW54036.1"/>
    </source>
</evidence>
<dbReference type="InterPro" id="IPR006860">
    <property type="entry name" value="FecR"/>
</dbReference>
<dbReference type="Pfam" id="PF01479">
    <property type="entry name" value="S4"/>
    <property type="match status" value="1"/>
</dbReference>
<name>A0A3B0XBH4_9ZZZZ</name>
<dbReference type="PANTHER" id="PTHR38731:SF1">
    <property type="entry name" value="FECR PROTEIN DOMAIN-CONTAINING PROTEIN"/>
    <property type="match status" value="1"/>
</dbReference>
<evidence type="ECO:0000256" key="1">
    <source>
        <dbReference type="SAM" id="MobiDB-lite"/>
    </source>
</evidence>
<organism evidence="3">
    <name type="scientific">hydrothermal vent metagenome</name>
    <dbReference type="NCBI Taxonomy" id="652676"/>
    <lineage>
        <taxon>unclassified sequences</taxon>
        <taxon>metagenomes</taxon>
        <taxon>ecological metagenomes</taxon>
    </lineage>
</organism>
<proteinExistence type="predicted"/>
<dbReference type="CDD" id="cd00165">
    <property type="entry name" value="S4"/>
    <property type="match status" value="1"/>
</dbReference>
<dbReference type="SMART" id="SM00363">
    <property type="entry name" value="S4"/>
    <property type="match status" value="1"/>
</dbReference>
<accession>A0A3B0XBH4</accession>
<feature type="domain" description="RNA-binding S4" evidence="2">
    <location>
        <begin position="335"/>
        <end position="398"/>
    </location>
</feature>
<dbReference type="AlphaFoldDB" id="A0A3B0XBH4"/>
<dbReference type="InterPro" id="IPR036986">
    <property type="entry name" value="S4_RNA-bd_sf"/>
</dbReference>
<dbReference type="PANTHER" id="PTHR38731">
    <property type="entry name" value="LIPL45-RELATED LIPOPROTEIN-RELATED"/>
    <property type="match status" value="1"/>
</dbReference>
<dbReference type="EMBL" id="UOFF01000047">
    <property type="protein sequence ID" value="VAW54036.1"/>
    <property type="molecule type" value="Genomic_DNA"/>
</dbReference>
<protein>
    <submittedName>
        <fullName evidence="3">Ribosome-associated heat shock protein implicated in the recycling of the 50S subunit (S4 paralog)</fullName>
    </submittedName>
</protein>
<dbReference type="Pfam" id="PF04773">
    <property type="entry name" value="FecR"/>
    <property type="match status" value="1"/>
</dbReference>
<gene>
    <name evidence="3" type="ORF">MNBD_GAMMA07-1619</name>
</gene>
<dbReference type="Gene3D" id="3.10.290.10">
    <property type="entry name" value="RNA-binding S4 domain"/>
    <property type="match status" value="1"/>
</dbReference>
<keyword evidence="3" id="KW-0346">Stress response</keyword>
<feature type="compositionally biased region" description="Basic residues" evidence="1">
    <location>
        <begin position="442"/>
        <end position="458"/>
    </location>
</feature>
<dbReference type="SUPFAM" id="SSF55174">
    <property type="entry name" value="Alpha-L RNA-binding motif"/>
    <property type="match status" value="1"/>
</dbReference>
<dbReference type="GO" id="GO:0003723">
    <property type="term" value="F:RNA binding"/>
    <property type="evidence" value="ECO:0007669"/>
    <property type="project" value="InterPro"/>
</dbReference>